<keyword evidence="6" id="KW-0963">Cytoplasm</keyword>
<dbReference type="InterPro" id="IPR008948">
    <property type="entry name" value="L-Aspartase-like"/>
</dbReference>
<comment type="similarity">
    <text evidence="3">In the N-terminal section; belongs to the lyase 1 family. Argininosuccinate lyase subfamily.</text>
</comment>
<evidence type="ECO:0000256" key="4">
    <source>
        <dbReference type="ARBA" id="ARBA00012338"/>
    </source>
</evidence>
<dbReference type="EMBL" id="JBBBNY010000006">
    <property type="protein sequence ID" value="MEI7037109.1"/>
    <property type="molecule type" value="Genomic_DNA"/>
</dbReference>
<name>A0ABU8JC35_9GAMM</name>
<comment type="pathway">
    <text evidence="2 6">Amino-acid biosynthesis; L-arginine biosynthesis; L-arginine from L-ornithine and carbamoyl phosphate: step 3/3.</text>
</comment>
<gene>
    <name evidence="6 8" type="primary">argH</name>
    <name evidence="8" type="ORF">WAT24_10115</name>
</gene>
<dbReference type="Pfam" id="PF00206">
    <property type="entry name" value="Lyase_1"/>
    <property type="match status" value="1"/>
</dbReference>
<proteinExistence type="inferred from homology"/>
<dbReference type="PANTHER" id="PTHR43814">
    <property type="entry name" value="ARGININOSUCCINATE LYASE"/>
    <property type="match status" value="1"/>
</dbReference>
<dbReference type="GO" id="GO:0004056">
    <property type="term" value="F:argininosuccinate lyase activity"/>
    <property type="evidence" value="ECO:0007669"/>
    <property type="project" value="UniProtKB-EC"/>
</dbReference>
<dbReference type="InterPro" id="IPR022761">
    <property type="entry name" value="Fumarate_lyase_N"/>
</dbReference>
<evidence type="ECO:0000313" key="8">
    <source>
        <dbReference type="EMBL" id="MEI7037109.1"/>
    </source>
</evidence>
<evidence type="ECO:0000256" key="3">
    <source>
        <dbReference type="ARBA" id="ARBA00005552"/>
    </source>
</evidence>
<dbReference type="PANTHER" id="PTHR43814:SF1">
    <property type="entry name" value="ARGININOSUCCINATE LYASE"/>
    <property type="match status" value="1"/>
</dbReference>
<dbReference type="Gene3D" id="1.20.200.10">
    <property type="entry name" value="Fumarase/aspartase (Central domain)"/>
    <property type="match status" value="1"/>
</dbReference>
<keyword evidence="6 8" id="KW-0456">Lyase</keyword>
<dbReference type="PROSITE" id="PS00163">
    <property type="entry name" value="FUMARATE_LYASES"/>
    <property type="match status" value="1"/>
</dbReference>
<comment type="subcellular location">
    <subcellularLocation>
        <location evidence="6">Cytoplasm</location>
    </subcellularLocation>
</comment>
<evidence type="ECO:0000313" key="9">
    <source>
        <dbReference type="Proteomes" id="UP001381174"/>
    </source>
</evidence>
<organism evidence="8 9">
    <name type="scientific">Fulvimonas yonginensis</name>
    <dbReference type="NCBI Taxonomy" id="1495200"/>
    <lineage>
        <taxon>Bacteria</taxon>
        <taxon>Pseudomonadati</taxon>
        <taxon>Pseudomonadota</taxon>
        <taxon>Gammaproteobacteria</taxon>
        <taxon>Lysobacterales</taxon>
        <taxon>Rhodanobacteraceae</taxon>
        <taxon>Fulvimonas</taxon>
    </lineage>
</organism>
<reference evidence="8 9" key="1">
    <citation type="journal article" date="2014" name="Int. J. Syst. Evol. Microbiol.">
        <title>Fulvimonas yonginensis sp. nov., isolated from greenhouse soil, and emended description of the genus Fulvimonas.</title>
        <authorList>
            <person name="Ahn J.H."/>
            <person name="Kim S.J."/>
            <person name="Weon H.Y."/>
            <person name="Hong S.B."/>
            <person name="Seok S.J."/>
            <person name="Kwon S.W."/>
        </authorList>
    </citation>
    <scope>NUCLEOTIDE SEQUENCE [LARGE SCALE GENOMIC DNA]</scope>
    <source>
        <strain evidence="8 9">KACC 16952</strain>
    </source>
</reference>
<evidence type="ECO:0000256" key="1">
    <source>
        <dbReference type="ARBA" id="ARBA00000985"/>
    </source>
</evidence>
<keyword evidence="5 6" id="KW-0055">Arginine biosynthesis</keyword>
<dbReference type="InterPro" id="IPR009049">
    <property type="entry name" value="Argininosuccinate_lyase"/>
</dbReference>
<dbReference type="RefSeq" id="WP_336807736.1">
    <property type="nucleotide sequence ID" value="NZ_JBBBNY010000006.1"/>
</dbReference>
<dbReference type="InterPro" id="IPR000362">
    <property type="entry name" value="Fumarate_lyase_fam"/>
</dbReference>
<dbReference type="InterPro" id="IPR024083">
    <property type="entry name" value="Fumarase/histidase_N"/>
</dbReference>
<evidence type="ECO:0000256" key="6">
    <source>
        <dbReference type="HAMAP-Rule" id="MF_00006"/>
    </source>
</evidence>
<comment type="catalytic activity">
    <reaction evidence="1 6">
        <text>2-(N(omega)-L-arginino)succinate = fumarate + L-arginine</text>
        <dbReference type="Rhea" id="RHEA:24020"/>
        <dbReference type="ChEBI" id="CHEBI:29806"/>
        <dbReference type="ChEBI" id="CHEBI:32682"/>
        <dbReference type="ChEBI" id="CHEBI:57472"/>
        <dbReference type="EC" id="4.3.2.1"/>
    </reaction>
</comment>
<dbReference type="Gene3D" id="1.10.275.10">
    <property type="entry name" value="Fumarase/aspartase (N-terminal domain)"/>
    <property type="match status" value="1"/>
</dbReference>
<comment type="similarity">
    <text evidence="6">Belongs to the lyase 1 family. Argininosuccinate lyase subfamily.</text>
</comment>
<dbReference type="InterPro" id="IPR020557">
    <property type="entry name" value="Fumarate_lyase_CS"/>
</dbReference>
<keyword evidence="9" id="KW-1185">Reference proteome</keyword>
<dbReference type="Gene3D" id="1.10.40.30">
    <property type="entry name" value="Fumarase/aspartase (C-terminal domain)"/>
    <property type="match status" value="1"/>
</dbReference>
<comment type="caution">
    <text evidence="8">The sequence shown here is derived from an EMBL/GenBank/DDBJ whole genome shotgun (WGS) entry which is preliminary data.</text>
</comment>
<keyword evidence="6" id="KW-0028">Amino-acid biosynthesis</keyword>
<dbReference type="PRINTS" id="PR00145">
    <property type="entry name" value="ARGSUCLYASE"/>
</dbReference>
<evidence type="ECO:0000259" key="7">
    <source>
        <dbReference type="Pfam" id="PF00206"/>
    </source>
</evidence>
<dbReference type="NCBIfam" id="TIGR00838">
    <property type="entry name" value="argH"/>
    <property type="match status" value="1"/>
</dbReference>
<dbReference type="PRINTS" id="PR00149">
    <property type="entry name" value="FUMRATELYASE"/>
</dbReference>
<dbReference type="Proteomes" id="UP001381174">
    <property type="component" value="Unassembled WGS sequence"/>
</dbReference>
<feature type="domain" description="Fumarate lyase N-terminal" evidence="7">
    <location>
        <begin position="34"/>
        <end position="299"/>
    </location>
</feature>
<evidence type="ECO:0000256" key="5">
    <source>
        <dbReference type="ARBA" id="ARBA00022571"/>
    </source>
</evidence>
<dbReference type="EC" id="4.3.2.1" evidence="4 6"/>
<dbReference type="SUPFAM" id="SSF48557">
    <property type="entry name" value="L-aspartase-like"/>
    <property type="match status" value="1"/>
</dbReference>
<dbReference type="HAMAP" id="MF_00006">
    <property type="entry name" value="Arg_succ_lyase"/>
    <property type="match status" value="1"/>
</dbReference>
<protein>
    <recommendedName>
        <fullName evidence="4 6">Argininosuccinate lyase</fullName>
        <shortName evidence="6">ASAL</shortName>
        <ecNumber evidence="4 6">4.3.2.1</ecNumber>
    </recommendedName>
    <alternativeName>
        <fullName evidence="6">Arginosuccinase</fullName>
    </alternativeName>
</protein>
<sequence length="431" mass="46632">MSDLLWQKAGVETDARIMRFLAGNDVLLDREFFLHDIAASKAHVEGLARIGVVSVDEAAALDRELDALAADFRSGAFVLDEHYEDGHSAIEARLTERLGDAGRRVHTGRSRNDQILVATRLWLKEKLAALATHCRAIAEVCLERAAQPALPLPGYTHLQRAVVSSTAMWFAGFAEGFLDNAARARQTLAWIDANPLGTAAGYGVNLPLDREHTTAALGFARMQVSPIYAQLSRGKYELAALEALASALLDLRRLAWDLSLFTTAEFGFVSLPPEYTTGSSIMPNKRNPDVVELLRASYATVAAARCEIEQLLSLPSGYQRDLQFSKGSIFHGMTHGLAALELAPDLLARMRWNEGAMRAAIEPAMYATDVAIEQAAAGVPFREAYRAAAAMAAAAGQGRSPEQSLAERRSPGAAADLRLDALRARLEALPG</sequence>
<evidence type="ECO:0000256" key="2">
    <source>
        <dbReference type="ARBA" id="ARBA00004941"/>
    </source>
</evidence>
<accession>A0ABU8JC35</accession>